<sequence length="328" mass="35897">MTILVTGSAGHLGEALMRTLRAESRWVRGIDIKPSAFTDMVGSISDRAFVRQAMSGISHVIHAATLHKPHVATHDNRDFLDTNIAGTLNLLEEAVAAAGVASFVFTSTTSTFGAALTPAAGEPAAWVTEDVLPVAKNIYGVTKLAAEGLCELFAHKSGLPVVILRTSRFFPENDDDPDIRNGYSAENAQANELLHRRVDITDVVGAHLQALEKAPAIGFGRYIISATTPFSARDLAEIRRDAPPVVERLLPGAASLYASRGWKMFPSLDRVYVNERARRELGWQPRYDFRFVLDCLRDNREWRSPLALDVGSKGYHDEVFAEGPYPVG</sequence>
<dbReference type="SUPFAM" id="SSF51735">
    <property type="entry name" value="NAD(P)-binding Rossmann-fold domains"/>
    <property type="match status" value="1"/>
</dbReference>
<protein>
    <submittedName>
        <fullName evidence="2">NAD(P)-dependent oxidoreductase</fullName>
    </submittedName>
</protein>
<evidence type="ECO:0000259" key="1">
    <source>
        <dbReference type="Pfam" id="PF01370"/>
    </source>
</evidence>
<dbReference type="Gene3D" id="3.40.50.720">
    <property type="entry name" value="NAD(P)-binding Rossmann-like Domain"/>
    <property type="match status" value="1"/>
</dbReference>
<keyword evidence="3" id="KW-1185">Reference proteome</keyword>
<organism evidence="2 3">
    <name type="scientific">Rhizobium indicum</name>
    <dbReference type="NCBI Taxonomy" id="2583231"/>
    <lineage>
        <taxon>Bacteria</taxon>
        <taxon>Pseudomonadati</taxon>
        <taxon>Pseudomonadota</taxon>
        <taxon>Alphaproteobacteria</taxon>
        <taxon>Hyphomicrobiales</taxon>
        <taxon>Rhizobiaceae</taxon>
        <taxon>Rhizobium/Agrobacterium group</taxon>
        <taxon>Rhizobium</taxon>
    </lineage>
</organism>
<dbReference type="InterPro" id="IPR036291">
    <property type="entry name" value="NAD(P)-bd_dom_sf"/>
</dbReference>
<dbReference type="EMBL" id="CP054021">
    <property type="protein sequence ID" value="QKK18078.1"/>
    <property type="molecule type" value="Genomic_DNA"/>
</dbReference>
<dbReference type="PANTHER" id="PTHR43245:SF54">
    <property type="entry name" value="BLL0593 PROTEIN"/>
    <property type="match status" value="1"/>
</dbReference>
<evidence type="ECO:0000313" key="3">
    <source>
        <dbReference type="Proteomes" id="UP000305673"/>
    </source>
</evidence>
<feature type="domain" description="NAD-dependent epimerase/dehydratase" evidence="1">
    <location>
        <begin position="3"/>
        <end position="213"/>
    </location>
</feature>
<dbReference type="PANTHER" id="PTHR43245">
    <property type="entry name" value="BIFUNCTIONAL POLYMYXIN RESISTANCE PROTEIN ARNA"/>
    <property type="match status" value="1"/>
</dbReference>
<accession>A0ABX6PGE6</accession>
<dbReference type="Proteomes" id="UP000305673">
    <property type="component" value="Chromosome"/>
</dbReference>
<dbReference type="InterPro" id="IPR050177">
    <property type="entry name" value="Lipid_A_modif_metabolic_enz"/>
</dbReference>
<name>A0ABX6PGE6_9HYPH</name>
<dbReference type="InterPro" id="IPR001509">
    <property type="entry name" value="Epimerase_deHydtase"/>
</dbReference>
<evidence type="ECO:0000313" key="2">
    <source>
        <dbReference type="EMBL" id="QKK18078.1"/>
    </source>
</evidence>
<dbReference type="RefSeq" id="WP_138390936.1">
    <property type="nucleotide sequence ID" value="NZ_CP054021.1"/>
</dbReference>
<reference evidence="2 3" key="1">
    <citation type="submission" date="2020-05" db="EMBL/GenBank/DDBJ databases">
        <title>Genome sequences of pea root nodulating Rhizobium spp.</title>
        <authorList>
            <person name="Rahi P."/>
        </authorList>
    </citation>
    <scope>NUCLEOTIDE SEQUENCE [LARGE SCALE GENOMIC DNA]</scope>
    <source>
        <strain evidence="3">JKLM 12A2</strain>
    </source>
</reference>
<dbReference type="Pfam" id="PF01370">
    <property type="entry name" value="Epimerase"/>
    <property type="match status" value="1"/>
</dbReference>
<proteinExistence type="predicted"/>
<gene>
    <name evidence="2" type="ORF">FFM53_017205</name>
</gene>